<evidence type="ECO:0008006" key="4">
    <source>
        <dbReference type="Google" id="ProtNLM"/>
    </source>
</evidence>
<organism evidence="2 3">
    <name type="scientific">Seiridium cardinale</name>
    <dbReference type="NCBI Taxonomy" id="138064"/>
    <lineage>
        <taxon>Eukaryota</taxon>
        <taxon>Fungi</taxon>
        <taxon>Dikarya</taxon>
        <taxon>Ascomycota</taxon>
        <taxon>Pezizomycotina</taxon>
        <taxon>Sordariomycetes</taxon>
        <taxon>Xylariomycetidae</taxon>
        <taxon>Amphisphaeriales</taxon>
        <taxon>Sporocadaceae</taxon>
        <taxon>Seiridium</taxon>
    </lineage>
</organism>
<proteinExistence type="predicted"/>
<feature type="signal peptide" evidence="1">
    <location>
        <begin position="1"/>
        <end position="18"/>
    </location>
</feature>
<accession>A0ABR2XWI8</accession>
<comment type="caution">
    <text evidence="2">The sequence shown here is derived from an EMBL/GenBank/DDBJ whole genome shotgun (WGS) entry which is preliminary data.</text>
</comment>
<keyword evidence="1" id="KW-0732">Signal</keyword>
<gene>
    <name evidence="2" type="ORF">SCAR479_05159</name>
</gene>
<sequence>MYPVQLFSLLTLASLTVGENNVEADDVSQACRTNPVCQQVFNISSTCDSQTENNNDYVNCVCGTSNAQSILDSCAACVYDNERGDDRTDNDVTDLMRDCSWSFTPSATSGTTTSSVAPSVTTIMSSSTTFVSTQTSSTSTGTTTSTSAVSQNHAAAPTAMAAGVLVGAAAVALVLG</sequence>
<reference evidence="2 3" key="1">
    <citation type="submission" date="2024-02" db="EMBL/GenBank/DDBJ databases">
        <title>First draft genome assembly of two strains of Seiridium cardinale.</title>
        <authorList>
            <person name="Emiliani G."/>
            <person name="Scali E."/>
        </authorList>
    </citation>
    <scope>NUCLEOTIDE SEQUENCE [LARGE SCALE GENOMIC DNA]</scope>
    <source>
        <strain evidence="2 3">BM-138-000479</strain>
    </source>
</reference>
<evidence type="ECO:0000313" key="2">
    <source>
        <dbReference type="EMBL" id="KAK9778189.1"/>
    </source>
</evidence>
<name>A0ABR2XWI8_9PEZI</name>
<feature type="chain" id="PRO_5046655753" description="Gpi anchored protein" evidence="1">
    <location>
        <begin position="19"/>
        <end position="176"/>
    </location>
</feature>
<evidence type="ECO:0000256" key="1">
    <source>
        <dbReference type="SAM" id="SignalP"/>
    </source>
</evidence>
<protein>
    <recommendedName>
        <fullName evidence="4">Gpi anchored protein</fullName>
    </recommendedName>
</protein>
<evidence type="ECO:0000313" key="3">
    <source>
        <dbReference type="Proteomes" id="UP001465668"/>
    </source>
</evidence>
<dbReference type="Proteomes" id="UP001465668">
    <property type="component" value="Unassembled WGS sequence"/>
</dbReference>
<keyword evidence="3" id="KW-1185">Reference proteome</keyword>
<dbReference type="EMBL" id="JARVKM010000017">
    <property type="protein sequence ID" value="KAK9778189.1"/>
    <property type="molecule type" value="Genomic_DNA"/>
</dbReference>